<sequence>MGPNYTAAAGPPTAFGIACWSEAEDGGSLNSSVDVRLGAELNTWLNSSSTGGGGGGGGGGPAAHLTGVRLSQREPVANSSSDGGGGSPDWGLTIVGLPRLRLVNSVISDLPLSPAGPLLEVLGCEELSLQNVTLSGLTAQAPGAFGAVRAAGSLRRAAVHGMRCHDVRGASGWACLLLSAEGTSGSSEGGNTADSAGSAAAFDVSITDSSFSGNTVVGPAEAFGAGCSVGGGIGGAPPGITGMPPTSDEAPPGIGGQTKLGFGAVLFQPRGGSVHIALHNTTLRANAGGCGGALALAGPLGQVLLELDASLADGNSATWGGAFAVLPSSAAAPAAAAAVRISLANGSRLSSNTAEAGGGAMFVSGAETSLSLSGRSSIALNRALSGSGGALLLTGGMLSGLDLADAALDGNAAPLGSGGAVSAAWGLVDSRLHNSSLSHNTALSGGALFAGGAVRNLTVSGGSKVANNSALMPPDEGAAVLLEQDAGYGGVVSSPGPISLVTIRASAVYGNRASYSGGAIFSGDSLSDVDVTDASLVYGNQATGVPDTDGKLTGGDGGFAATWGYLAGVSFRNSTRVWANTAAMNGGVLQSEGPAAGISFTTGSVFYENFATSGGVLHVLGDLEGLEVSGACQMHSNAAVNRGGVFCVGGSLLNLAFAGGSSAHLNKANWGGVLFVSGSAANISVIGGSSAWGNNVTSGGGFTTVSGSLAGFSIAGGSKLYGNAANKSGAVIYVYGNASEVSITGNSSVYANRATSNGGVLFVNGGLDGLVISESGTLVAGNEAGGNGGVAAVTGSTVNVAIASGAEVSGSSANYGGALFLSGSVEGFSVLNGSRVGGNAALVAGGVLYTNGNVSAVRISNSSVQENLAAWGGVLYLAKGSLAGLSIISNSTVWGNAASGNGKSAGGVVYVAANLRSVEISGGSLVRSNLAGLVGGVFCAYGSIQDVTLTSSSQIWNSTAQYGGVLYGAGEGSGITISGGTHLYGNTVNGSGGVLYVSGKLSGFAVTGNSSIHHNQALWGGALYVAEGSLSNVLISGASRVWGNVATGASSSAGGAVSVPKGSLSDVLISAGSSIDSNYASWAGGALYAGGDAWNVTLESAALWNNSAPYGGALHTQGRLSSFSIRNSASVYGNKAAASGGVLYSTGGVSGLSVTANSSVYENGAPYGGVLFTTASIDGLTISDSRVWSNTAIGDRQSAGGFVAAVGSLTNLLIQDSDVWGHEAGYSGGVLDAGDSSSNIRVENSRIRDNAAQFGGVLNLGGSLLDGVVVTRGSQISFNYANISGGVISTSGSIRGVVVEAGSQVVNNSAAPKGRGGVLYAAGNLTGLSVEKSTLSANQANVGSVIYTFGSLRGVSIVGNSTLAGNTAVGQSDASGGAIFVYGSLSDFLVANSSVSSNMATSWGGVVYCNEAATNISIEAGSVVTNNTSGWGGGFLYAFGSVQSFVVTGSSELSWNSAEGGSGGVLFSKGPLTRLRVENGSRVHDNYASGNGAVVAAQSISDVAFSDAQVHGNTAVSSGGTLSVPGSLADVSVRNCSFGSNSANYGGLFGASGAASNISIAASTLSHNLVAGSGILVGAQSISNLTISETSIWGNVATSGRGGLFEGTYMLTGTIIQGCTLYDNEASATLLSSGIVEAARITDSDVSASRGGLVSAGYSASDLQLVRLQISSTAWVLYGGNLSAVTVRSCQIRNMSSGAFVAGVNIDNFSLLNTTISDTQSNLGSVMYSAGSLSAFLGNTSIANASASVDGGAFASGERLTLVLEGSTVSNASAGRDGGLASAKSLSITLRGSTISGCAAVGNGGAIFAAAELTDLDLGLNSALQGCRAAGAGGVVYAARARRISLSSGSSVASSRSGLGNGGCVFTAGALEDLSLTDHASLIKCTAPAAMGGAVYVGGNAGSMSFAAGSLVSGNTATWGGAVFVGGNLSALSLVDGGMVLNNTATSGSGGSIAVAAHAGSLTVSGASQVVGNAALRDGGWLYVAGGSIAVRIDGGSALGWNSAGASGGAIALLGPCGRLVLNGSTLVGNRAGANGGAIAAASVGGRSVVACNVSANSAGLNGGGLYLEGLSGRLEVSWSTFEGNAAAVGRGGSLYVSAQQARTQSAAGLSIEGTLFRSSTAGSGGGGLFVNVSSAGCAMVDATAQSCPIVTLRNTSFLNCAALGGDGGGLAATLSGPSLALTACRFEGSSAELGRGGGAFVASTARTAVADTDFVSNFAAAALGGGGGGGGLAWSAAEATTRNGQLAAARLEVSGCLFSNNSVRSGSQGAAGQSAGSGGGLLAAGSSAAGLSAAVVFSSSSFEGNFAPSGAGVSVMRGSAATVLNCSFDSNQAASTGGGLLLQGVQQAWLEHVGFTSNAAAVGGGLHVSTDASQQQTSTARRLLLSAPGDSKTLLLVDFLFANNTASRVSGPASPTLLYAGYGGGIFLSQSVAAALINGSFQGNSASKFGPGVATLQDMGSCSRGDQQQGNTTSEARPPNALGQGPYARTVAALTDAAARGCWGLALYDVDPISAGNSTSVNGSSQSSRRRDRFLWVRDPSASAISAGCTSQPTAATNESGTAASGVAALVTQASGPQNSTALARLASALQQCSAAAADGGQRSASVSAFIGLPPTNLRLWLDNASAVEAGQVLQRTPGGAGPFRVELVDASGQRATDHPAASASLSFGAAVALPAGGGSFGALQSTPTGAVPLYLGLAAWEAVLFRGWTGSGYRLNVTVAFSDACDTTLIEVTPLSLDVELLPCPIGSSVDPGPAGHPQQTSCQPCRPLQFSLWVDPRNSSNAVESFSNDMLADILEKGVCEPCPSETHCPGGAVVVPQPGYWHSAANSTLIHRCFSEDACTPPSPPVAANATAVAADVSTALVACQQAWYASQPPGARVLAAFNASSPDSTCLLWDSGPGYAAATSYSQLECAPGYHGHLCATCNRGSYLSPDFSCQPCPSQAATAVLGAVGSLATTALILFTAWTTYNADLMRNDTGEVAASDKLSVLITHMQYLIIVTGLNLGWPDVINKLTSALSSLTGATAFTFSATCLFSGLDPAGQAQAQHLWTLLSPIGATALAMALWSLRYALFNQSLLRRGGQSKMATKHRRQWSYNAATGGEPARDSVEEPLAGAPGDGSDEAAADEPHPNLAVGRPVHDPAARDPSLRPAVAPSPSLAASHKLKLGASLLPVTPSAHSDSRKPGAAAAPAGSVVPSTQQQPSASASAHFHPGHALSSRESTANVHKRSPHSPLHLHQLGSLGALGSALTSRLSSVTSSVQSTVREVTTVQPNAAIVHMDQAVSLPRQLRVVLLVATSILYPALAQVSLSTFACRALDTGEGPYSETQQATWRYGYWLSNMDQECYRGSHLAFYTPLGIVSVIIFCALPPVAIAVLLWCKRGSLDQQRTRAMYGFLYNRYRPQFYFFESVKQVEVLMLVIVDVFANAIYQYQQALLLLCVLLCIGVVNMSCRALRAKLLVLLEYLSLMVLALSITLGLFFVGGGAGSEMGLDSQVTEDAVAILIIVLNAGLLLAFALHIAWPNIMALGRLVTTKRLKSDENAEEETAAAHKPEPAASGSEYQRVDSRAAARQKPHVHAAGVLAASVAAGSFGAGSTRLHGPSRLVRGSADLPRPPSWTCFRQQLRFLDEGGASLRAAARQQGGEEQALSPAEGEPADRNNDEPTGTGGLGSGGEKGGGGLLAGGEPHQREGPRPPSAPVESGGPPAAGRMTATPSEPADEELMVLPPSGPQSASGVVLQSDGAASGPASGAPASGADVRACGVEGVPSAEGQRDGR</sequence>
<feature type="transmembrane region" description="Helical" evidence="2">
    <location>
        <begin position="3019"/>
        <end position="3039"/>
    </location>
</feature>
<feature type="region of interest" description="Disordered" evidence="1">
    <location>
        <begin position="3596"/>
        <end position="3615"/>
    </location>
</feature>
<evidence type="ECO:0000313" key="4">
    <source>
        <dbReference type="Proteomes" id="UP000612055"/>
    </source>
</evidence>
<feature type="transmembrane region" description="Helical" evidence="2">
    <location>
        <begin position="3051"/>
        <end position="3070"/>
    </location>
</feature>
<dbReference type="InterPro" id="IPR006626">
    <property type="entry name" value="PbH1"/>
</dbReference>
<feature type="compositionally biased region" description="Low complexity" evidence="1">
    <location>
        <begin position="3743"/>
        <end position="3760"/>
    </location>
</feature>
<feature type="region of interest" description="Disordered" evidence="1">
    <location>
        <begin position="3544"/>
        <end position="3575"/>
    </location>
</feature>
<dbReference type="InterPro" id="IPR051246">
    <property type="entry name" value="WDR48"/>
</dbReference>
<reference evidence="3" key="1">
    <citation type="journal article" date="2020" name="bioRxiv">
        <title>Comparative genomics of Chlamydomonas.</title>
        <authorList>
            <person name="Craig R.J."/>
            <person name="Hasan A.R."/>
            <person name="Ness R.W."/>
            <person name="Keightley P.D."/>
        </authorList>
    </citation>
    <scope>NUCLEOTIDE SEQUENCE</scope>
    <source>
        <strain evidence="3">CCAP 11/70</strain>
    </source>
</reference>
<evidence type="ECO:0000256" key="2">
    <source>
        <dbReference type="SAM" id="Phobius"/>
    </source>
</evidence>
<feature type="compositionally biased region" description="Low complexity" evidence="1">
    <location>
        <begin position="3638"/>
        <end position="3650"/>
    </location>
</feature>
<feature type="compositionally biased region" description="Gly residues" evidence="1">
    <location>
        <begin position="3668"/>
        <end position="3685"/>
    </location>
</feature>
<dbReference type="PANTHER" id="PTHR19862">
    <property type="entry name" value="WD REPEAT-CONTAINING PROTEIN 48"/>
    <property type="match status" value="1"/>
</dbReference>
<feature type="transmembrane region" description="Helical" evidence="2">
    <location>
        <begin position="3354"/>
        <end position="3381"/>
    </location>
</feature>
<keyword evidence="4" id="KW-1185">Reference proteome</keyword>
<dbReference type="InterPro" id="IPR011050">
    <property type="entry name" value="Pectin_lyase_fold/virulence"/>
</dbReference>
<gene>
    <name evidence="3" type="ORF">HYH03_014348</name>
</gene>
<feature type="region of interest" description="Disordered" evidence="1">
    <location>
        <begin position="3638"/>
        <end position="3779"/>
    </location>
</feature>
<feature type="region of interest" description="Disordered" evidence="1">
    <location>
        <begin position="3100"/>
        <end position="3159"/>
    </location>
</feature>
<feature type="transmembrane region" description="Helical" evidence="2">
    <location>
        <begin position="3503"/>
        <end position="3524"/>
    </location>
</feature>
<dbReference type="GO" id="GO:0000724">
    <property type="term" value="P:double-strand break repair via homologous recombination"/>
    <property type="evidence" value="ECO:0007669"/>
    <property type="project" value="TreeGrafter"/>
</dbReference>
<dbReference type="PANTHER" id="PTHR19862:SF14">
    <property type="entry name" value="WD REPEAT-CONTAINING PROTEIN 48"/>
    <property type="match status" value="1"/>
</dbReference>
<keyword evidence="2" id="KW-0472">Membrane</keyword>
<evidence type="ECO:0000256" key="1">
    <source>
        <dbReference type="SAM" id="MobiDB-lite"/>
    </source>
</evidence>
<dbReference type="GO" id="GO:0043130">
    <property type="term" value="F:ubiquitin binding"/>
    <property type="evidence" value="ECO:0007669"/>
    <property type="project" value="TreeGrafter"/>
</dbReference>
<feature type="region of interest" description="Disordered" evidence="1">
    <location>
        <begin position="3175"/>
        <end position="3240"/>
    </location>
</feature>
<proteinExistence type="predicted"/>
<keyword evidence="2" id="KW-0812">Transmembrane</keyword>
<organism evidence="3 4">
    <name type="scientific">Edaphochlamys debaryana</name>
    <dbReference type="NCBI Taxonomy" id="47281"/>
    <lineage>
        <taxon>Eukaryota</taxon>
        <taxon>Viridiplantae</taxon>
        <taxon>Chlorophyta</taxon>
        <taxon>core chlorophytes</taxon>
        <taxon>Chlorophyceae</taxon>
        <taxon>CS clade</taxon>
        <taxon>Chlamydomonadales</taxon>
        <taxon>Chlamydomonadales incertae sedis</taxon>
        <taxon>Edaphochlamys</taxon>
    </lineage>
</organism>
<feature type="transmembrane region" description="Helical" evidence="2">
    <location>
        <begin position="3434"/>
        <end position="3454"/>
    </location>
</feature>
<feature type="transmembrane region" description="Helical" evidence="2">
    <location>
        <begin position="3461"/>
        <end position="3483"/>
    </location>
</feature>
<keyword evidence="2" id="KW-1133">Transmembrane helix</keyword>
<name>A0A835XNY8_9CHLO</name>
<feature type="region of interest" description="Disordered" evidence="1">
    <location>
        <begin position="2458"/>
        <end position="2485"/>
    </location>
</feature>
<feature type="compositionally biased region" description="Basic and acidic residues" evidence="1">
    <location>
        <begin position="3140"/>
        <end position="3150"/>
    </location>
</feature>
<feature type="compositionally biased region" description="Polar residues" evidence="1">
    <location>
        <begin position="2459"/>
        <end position="2476"/>
    </location>
</feature>
<evidence type="ECO:0000313" key="3">
    <source>
        <dbReference type="EMBL" id="KAG2486975.1"/>
    </source>
</evidence>
<dbReference type="SUPFAM" id="SSF51126">
    <property type="entry name" value="Pectin lyase-like"/>
    <property type="match status" value="6"/>
</dbReference>
<dbReference type="Proteomes" id="UP000612055">
    <property type="component" value="Unassembled WGS sequence"/>
</dbReference>
<feature type="compositionally biased region" description="Low complexity" evidence="1">
    <location>
        <begin position="3187"/>
        <end position="3211"/>
    </location>
</feature>
<comment type="caution">
    <text evidence="3">The sequence shown here is derived from an EMBL/GenBank/DDBJ whole genome shotgun (WGS) entry which is preliminary data.</text>
</comment>
<feature type="transmembrane region" description="Helical" evidence="2">
    <location>
        <begin position="2946"/>
        <end position="2968"/>
    </location>
</feature>
<accession>A0A835XNY8</accession>
<dbReference type="SMART" id="SM00710">
    <property type="entry name" value="PbH1"/>
    <property type="match status" value="24"/>
</dbReference>
<dbReference type="EMBL" id="JAEHOE010000103">
    <property type="protein sequence ID" value="KAG2486975.1"/>
    <property type="molecule type" value="Genomic_DNA"/>
</dbReference>
<protein>
    <submittedName>
        <fullName evidence="3">Uncharacterized protein</fullName>
    </submittedName>
</protein>